<evidence type="ECO:0000256" key="2">
    <source>
        <dbReference type="ARBA" id="ARBA00023015"/>
    </source>
</evidence>
<dbReference type="AlphaFoldDB" id="A0ABC8SRZ6"/>
<feature type="region of interest" description="Disordered" evidence="6">
    <location>
        <begin position="251"/>
        <end position="280"/>
    </location>
</feature>
<evidence type="ECO:0000256" key="5">
    <source>
        <dbReference type="ARBA" id="ARBA00023242"/>
    </source>
</evidence>
<reference evidence="7 8" key="1">
    <citation type="submission" date="2024-02" db="EMBL/GenBank/DDBJ databases">
        <authorList>
            <person name="Vignale AGUSTIN F."/>
            <person name="Sosa J E."/>
            <person name="Modenutti C."/>
        </authorList>
    </citation>
    <scope>NUCLEOTIDE SEQUENCE [LARGE SCALE GENOMIC DNA]</scope>
</reference>
<evidence type="ECO:0008006" key="9">
    <source>
        <dbReference type="Google" id="ProtNLM"/>
    </source>
</evidence>
<dbReference type="Proteomes" id="UP001642360">
    <property type="component" value="Unassembled WGS sequence"/>
</dbReference>
<feature type="non-terminal residue" evidence="7">
    <location>
        <position position="1"/>
    </location>
</feature>
<evidence type="ECO:0000256" key="1">
    <source>
        <dbReference type="ARBA" id="ARBA00004123"/>
    </source>
</evidence>
<protein>
    <recommendedName>
        <fullName evidence="9">B3 domain-containing protein</fullName>
    </recommendedName>
</protein>
<keyword evidence="5" id="KW-0539">Nucleus</keyword>
<keyword evidence="3" id="KW-0238">DNA-binding</keyword>
<dbReference type="PANTHER" id="PTHR31541">
    <property type="entry name" value="B3 DOMAIN PLANT PROTEIN-RELATED"/>
    <property type="match status" value="1"/>
</dbReference>
<evidence type="ECO:0000313" key="7">
    <source>
        <dbReference type="EMBL" id="CAK9159797.1"/>
    </source>
</evidence>
<evidence type="ECO:0000313" key="8">
    <source>
        <dbReference type="Proteomes" id="UP001642360"/>
    </source>
</evidence>
<keyword evidence="4" id="KW-0804">Transcription</keyword>
<keyword evidence="8" id="KW-1185">Reference proteome</keyword>
<name>A0ABC8SRZ6_9AQUA</name>
<organism evidence="7 8">
    <name type="scientific">Ilex paraguariensis</name>
    <name type="common">yerba mate</name>
    <dbReference type="NCBI Taxonomy" id="185542"/>
    <lineage>
        <taxon>Eukaryota</taxon>
        <taxon>Viridiplantae</taxon>
        <taxon>Streptophyta</taxon>
        <taxon>Embryophyta</taxon>
        <taxon>Tracheophyta</taxon>
        <taxon>Spermatophyta</taxon>
        <taxon>Magnoliopsida</taxon>
        <taxon>eudicotyledons</taxon>
        <taxon>Gunneridae</taxon>
        <taxon>Pentapetalae</taxon>
        <taxon>asterids</taxon>
        <taxon>campanulids</taxon>
        <taxon>Aquifoliales</taxon>
        <taxon>Aquifoliaceae</taxon>
        <taxon>Ilex</taxon>
    </lineage>
</organism>
<dbReference type="InterPro" id="IPR015300">
    <property type="entry name" value="DNA-bd_pseudobarrel_sf"/>
</dbReference>
<dbReference type="PANTHER" id="PTHR31541:SF25">
    <property type="entry name" value="GAMMA-GLIADIN B"/>
    <property type="match status" value="1"/>
</dbReference>
<proteinExistence type="predicted"/>
<evidence type="ECO:0000256" key="6">
    <source>
        <dbReference type="SAM" id="MobiDB-lite"/>
    </source>
</evidence>
<accession>A0ABC8SRZ6</accession>
<feature type="region of interest" description="Disordered" evidence="6">
    <location>
        <begin position="425"/>
        <end position="453"/>
    </location>
</feature>
<feature type="compositionally biased region" description="Low complexity" evidence="6">
    <location>
        <begin position="435"/>
        <end position="453"/>
    </location>
</feature>
<evidence type="ECO:0000256" key="3">
    <source>
        <dbReference type="ARBA" id="ARBA00023125"/>
    </source>
</evidence>
<sequence>KIMRDFVFELLTGVKTKEIPITRDFISILDVVIEGRDREKGLMDVETLKEAVMTNLTLSNEYYELFEKKKEENLQEVVIMGNLYMNNTQGLTDTEAFVDKPTIDSQGLKDEETLKEAVMDNLTMNTEQQLTNESIVHQPIDDSIVLFGKKVVLMKSQNSVEKGKQISNSPEVCKEEKVWYHNIPRKPRTKRVEVSTSMDCPEESEKRKFFEGESSGTKVVKSKRVEGFMKLIGMDCTTNFEKTDSKRKFFEGESSGTKIVKPKKPRKNMPQTDPNQKPDLPVEFKNLISALGGSEPVLVIQKSLFDTDVSNQHNRLSIPINKMEEGFYLQEDEKRALDLRNGKKCGEISASLVGRTLEESEIKLRKWDMKKEHSGTNNAMYVLTQSWNTFRESNGLEAGMVVQVWSFQVNSRRWFILVNNREECSSDESNRSCDGASTSKSSNIASASGSKTQ</sequence>
<dbReference type="Gene3D" id="2.40.330.10">
    <property type="entry name" value="DNA-binding pseudobarrel domain"/>
    <property type="match status" value="1"/>
</dbReference>
<comment type="subcellular location">
    <subcellularLocation>
        <location evidence="1">Nucleus</location>
    </subcellularLocation>
</comment>
<dbReference type="GO" id="GO:0005634">
    <property type="term" value="C:nucleus"/>
    <property type="evidence" value="ECO:0007669"/>
    <property type="project" value="UniProtKB-SubCell"/>
</dbReference>
<dbReference type="Pfam" id="PF03754">
    <property type="entry name" value="At2g31720-like"/>
    <property type="match status" value="1"/>
</dbReference>
<keyword evidence="2" id="KW-0805">Transcription regulation</keyword>
<dbReference type="SUPFAM" id="SSF101936">
    <property type="entry name" value="DNA-binding pseudobarrel domain"/>
    <property type="match status" value="1"/>
</dbReference>
<comment type="caution">
    <text evidence="7">The sequence shown here is derived from an EMBL/GenBank/DDBJ whole genome shotgun (WGS) entry which is preliminary data.</text>
</comment>
<dbReference type="GO" id="GO:0003677">
    <property type="term" value="F:DNA binding"/>
    <property type="evidence" value="ECO:0007669"/>
    <property type="project" value="UniProtKB-KW"/>
</dbReference>
<gene>
    <name evidence="7" type="ORF">ILEXP_LOCUS28505</name>
</gene>
<dbReference type="InterPro" id="IPR005508">
    <property type="entry name" value="At2g31720-like"/>
</dbReference>
<evidence type="ECO:0000256" key="4">
    <source>
        <dbReference type="ARBA" id="ARBA00023163"/>
    </source>
</evidence>
<dbReference type="EMBL" id="CAUOFW020003403">
    <property type="protein sequence ID" value="CAK9159797.1"/>
    <property type="molecule type" value="Genomic_DNA"/>
</dbReference>